<name>A0A9D3M483_ANGAN</name>
<feature type="compositionally biased region" description="Pro residues" evidence="2">
    <location>
        <begin position="26"/>
        <end position="36"/>
    </location>
</feature>
<dbReference type="SUPFAM" id="SSF54768">
    <property type="entry name" value="dsRNA-binding domain-like"/>
    <property type="match status" value="1"/>
</dbReference>
<feature type="compositionally biased region" description="Low complexity" evidence="2">
    <location>
        <begin position="111"/>
        <end position="128"/>
    </location>
</feature>
<feature type="region of interest" description="Disordered" evidence="2">
    <location>
        <begin position="222"/>
        <end position="279"/>
    </location>
</feature>
<dbReference type="GO" id="GO:0003723">
    <property type="term" value="F:RNA binding"/>
    <property type="evidence" value="ECO:0007669"/>
    <property type="project" value="UniProtKB-UniRule"/>
</dbReference>
<evidence type="ECO:0000259" key="3">
    <source>
        <dbReference type="PROSITE" id="PS50137"/>
    </source>
</evidence>
<dbReference type="InterPro" id="IPR014720">
    <property type="entry name" value="dsRBD_dom"/>
</dbReference>
<feature type="region of interest" description="Disordered" evidence="2">
    <location>
        <begin position="145"/>
        <end position="164"/>
    </location>
</feature>
<feature type="domain" description="DRBM" evidence="3">
    <location>
        <begin position="165"/>
        <end position="207"/>
    </location>
</feature>
<feature type="compositionally biased region" description="Low complexity" evidence="2">
    <location>
        <begin position="149"/>
        <end position="164"/>
    </location>
</feature>
<protein>
    <recommendedName>
        <fullName evidence="3">DRBM domain-containing protein</fullName>
    </recommendedName>
</protein>
<evidence type="ECO:0000256" key="2">
    <source>
        <dbReference type="SAM" id="MobiDB-lite"/>
    </source>
</evidence>
<feature type="region of interest" description="Disordered" evidence="2">
    <location>
        <begin position="1"/>
        <end position="80"/>
    </location>
</feature>
<evidence type="ECO:0000256" key="1">
    <source>
        <dbReference type="PROSITE-ProRule" id="PRU00266"/>
    </source>
</evidence>
<gene>
    <name evidence="4" type="ORF">ANANG_G00167970</name>
</gene>
<accession>A0A9D3M483</accession>
<feature type="region of interest" description="Disordered" evidence="2">
    <location>
        <begin position="103"/>
        <end position="132"/>
    </location>
</feature>
<dbReference type="Proteomes" id="UP001044222">
    <property type="component" value="Chromosome 9"/>
</dbReference>
<feature type="compositionally biased region" description="Basic and acidic residues" evidence="2">
    <location>
        <begin position="71"/>
        <end position="80"/>
    </location>
</feature>
<proteinExistence type="predicted"/>
<dbReference type="Pfam" id="PF00035">
    <property type="entry name" value="dsrm"/>
    <property type="match status" value="1"/>
</dbReference>
<dbReference type="PROSITE" id="PS50137">
    <property type="entry name" value="DS_RBD"/>
    <property type="match status" value="1"/>
</dbReference>
<keyword evidence="5" id="KW-1185">Reference proteome</keyword>
<keyword evidence="1" id="KW-0694">RNA-binding</keyword>
<dbReference type="Gene3D" id="3.30.160.20">
    <property type="match status" value="1"/>
</dbReference>
<dbReference type="EMBL" id="JAFIRN010000009">
    <property type="protein sequence ID" value="KAG5841566.1"/>
    <property type="molecule type" value="Genomic_DNA"/>
</dbReference>
<evidence type="ECO:0000313" key="4">
    <source>
        <dbReference type="EMBL" id="KAG5841566.1"/>
    </source>
</evidence>
<reference evidence="4" key="1">
    <citation type="submission" date="2021-01" db="EMBL/GenBank/DDBJ databases">
        <title>A chromosome-scale assembly of European eel, Anguilla anguilla.</title>
        <authorList>
            <person name="Henkel C."/>
            <person name="Jong-Raadsen S.A."/>
            <person name="Dufour S."/>
            <person name="Weltzien F.-A."/>
            <person name="Palstra A.P."/>
            <person name="Pelster B."/>
            <person name="Spaink H.P."/>
            <person name="Van Den Thillart G.E."/>
            <person name="Jansen H."/>
            <person name="Zahm M."/>
            <person name="Klopp C."/>
            <person name="Cedric C."/>
            <person name="Louis A."/>
            <person name="Berthelot C."/>
            <person name="Parey E."/>
            <person name="Roest Crollius H."/>
            <person name="Montfort J."/>
            <person name="Robinson-Rechavi M."/>
            <person name="Bucao C."/>
            <person name="Bouchez O."/>
            <person name="Gislard M."/>
            <person name="Lluch J."/>
            <person name="Milhes M."/>
            <person name="Lampietro C."/>
            <person name="Lopez Roques C."/>
            <person name="Donnadieu C."/>
            <person name="Braasch I."/>
            <person name="Desvignes T."/>
            <person name="Postlethwait J."/>
            <person name="Bobe J."/>
            <person name="Guiguen Y."/>
            <person name="Dirks R."/>
        </authorList>
    </citation>
    <scope>NUCLEOTIDE SEQUENCE</scope>
    <source>
        <strain evidence="4">Tag_6206</strain>
        <tissue evidence="4">Liver</tissue>
    </source>
</reference>
<organism evidence="4 5">
    <name type="scientific">Anguilla anguilla</name>
    <name type="common">European freshwater eel</name>
    <name type="synonym">Muraena anguilla</name>
    <dbReference type="NCBI Taxonomy" id="7936"/>
    <lineage>
        <taxon>Eukaryota</taxon>
        <taxon>Metazoa</taxon>
        <taxon>Chordata</taxon>
        <taxon>Craniata</taxon>
        <taxon>Vertebrata</taxon>
        <taxon>Euteleostomi</taxon>
        <taxon>Actinopterygii</taxon>
        <taxon>Neopterygii</taxon>
        <taxon>Teleostei</taxon>
        <taxon>Anguilliformes</taxon>
        <taxon>Anguillidae</taxon>
        <taxon>Anguilla</taxon>
    </lineage>
</organism>
<comment type="caution">
    <text evidence="4">The sequence shown here is derived from an EMBL/GenBank/DDBJ whole genome shotgun (WGS) entry which is preliminary data.</text>
</comment>
<sequence length="279" mass="29578">MRKCRRKCPSRPTDCSSASGSAPQTPHAPPNEPALLPPEAGKVSMWSSLVGPFRHFSPGEDEDSLSTSSTEVKENRDFGNIDDRAVIPNCHRHRRQSPWRWDAPGAGLPVRRGSGPWRRRGPAAAAAGRGHGAQEVLVARGAEERGGAAERAAPGPAVRGGVPDGPRARPVFAVRVELHGLAFLGEGPTKKQAKMRAAELALRSFVQFPNASQAHLALGAPGGPPPDFTSDREGFPNALQGVRAPVAGQRRPRLRPAAEEPPQPLPSVAAGDRPATPWS</sequence>
<feature type="compositionally biased region" description="Polar residues" evidence="2">
    <location>
        <begin position="13"/>
        <end position="24"/>
    </location>
</feature>
<evidence type="ECO:0000313" key="5">
    <source>
        <dbReference type="Proteomes" id="UP001044222"/>
    </source>
</evidence>
<dbReference type="AlphaFoldDB" id="A0A9D3M483"/>